<proteinExistence type="predicted"/>
<evidence type="ECO:0000256" key="2">
    <source>
        <dbReference type="SAM" id="Phobius"/>
    </source>
</evidence>
<sequence length="335" mass="37958">MFDAAHGVRPDETSQGGYLTLLVHQDAFNKELAYHVLDWKLKALAKQLMQQNTRAGSWKASYIQSAVSGRSSTASPRFDLSSSGSPANDNLPMPDKEPNTWTPCRIADRLRHGKIKFIYDPDYAAAKKKTASDRETSRLEFSTRSPNVTDTTTSSPPPTSTLQHKEYDDEGSEQVTLTEPTRPTTSMNYMKKILVAMVVTTQNQLATGERDVAIYDEQVENPLEEYATAIGYNVIYKNIEWTPLSVLLLVVLMIGMLVGYGFGFCTHRRERQRLQAQLAQQHGEAEEWKQKWWSTDTDLARALQEVIDLKVKGLEDKRKMDEEREIYTTKLQAAD</sequence>
<dbReference type="Proteomes" id="UP001642464">
    <property type="component" value="Unassembled WGS sequence"/>
</dbReference>
<keyword evidence="2" id="KW-0472">Membrane</keyword>
<feature type="transmembrane region" description="Helical" evidence="2">
    <location>
        <begin position="244"/>
        <end position="265"/>
    </location>
</feature>
<keyword evidence="2" id="KW-0812">Transmembrane</keyword>
<feature type="compositionally biased region" description="Polar residues" evidence="1">
    <location>
        <begin position="71"/>
        <end position="88"/>
    </location>
</feature>
<feature type="compositionally biased region" description="Polar residues" evidence="1">
    <location>
        <begin position="173"/>
        <end position="183"/>
    </location>
</feature>
<protein>
    <submittedName>
        <fullName evidence="3">Uncharacterized protein</fullName>
    </submittedName>
</protein>
<keyword evidence="4" id="KW-1185">Reference proteome</keyword>
<name>A0ABP0NTX1_9DINO</name>
<reference evidence="3 4" key="1">
    <citation type="submission" date="2024-02" db="EMBL/GenBank/DDBJ databases">
        <authorList>
            <person name="Chen Y."/>
            <person name="Shah S."/>
            <person name="Dougan E. K."/>
            <person name="Thang M."/>
            <person name="Chan C."/>
        </authorList>
    </citation>
    <scope>NUCLEOTIDE SEQUENCE [LARGE SCALE GENOMIC DNA]</scope>
</reference>
<evidence type="ECO:0000313" key="3">
    <source>
        <dbReference type="EMBL" id="CAK9066274.1"/>
    </source>
</evidence>
<evidence type="ECO:0000256" key="1">
    <source>
        <dbReference type="SAM" id="MobiDB-lite"/>
    </source>
</evidence>
<gene>
    <name evidence="3" type="ORF">SCF082_LOCUS33771</name>
</gene>
<keyword evidence="2" id="KW-1133">Transmembrane helix</keyword>
<comment type="caution">
    <text evidence="3">The sequence shown here is derived from an EMBL/GenBank/DDBJ whole genome shotgun (WGS) entry which is preliminary data.</text>
</comment>
<accession>A0ABP0NTX1</accession>
<organism evidence="3 4">
    <name type="scientific">Durusdinium trenchii</name>
    <dbReference type="NCBI Taxonomy" id="1381693"/>
    <lineage>
        <taxon>Eukaryota</taxon>
        <taxon>Sar</taxon>
        <taxon>Alveolata</taxon>
        <taxon>Dinophyceae</taxon>
        <taxon>Suessiales</taxon>
        <taxon>Symbiodiniaceae</taxon>
        <taxon>Durusdinium</taxon>
    </lineage>
</organism>
<feature type="compositionally biased region" description="Low complexity" evidence="1">
    <location>
        <begin position="145"/>
        <end position="154"/>
    </location>
</feature>
<dbReference type="EMBL" id="CAXAMM010030302">
    <property type="protein sequence ID" value="CAK9066274.1"/>
    <property type="molecule type" value="Genomic_DNA"/>
</dbReference>
<feature type="region of interest" description="Disordered" evidence="1">
    <location>
        <begin position="71"/>
        <end position="102"/>
    </location>
</feature>
<evidence type="ECO:0000313" key="4">
    <source>
        <dbReference type="Proteomes" id="UP001642464"/>
    </source>
</evidence>
<feature type="region of interest" description="Disordered" evidence="1">
    <location>
        <begin position="128"/>
        <end position="183"/>
    </location>
</feature>